<dbReference type="CDD" id="cd00130">
    <property type="entry name" value="PAS"/>
    <property type="match status" value="1"/>
</dbReference>
<dbReference type="InterPro" id="IPR051310">
    <property type="entry name" value="MCP_chemotaxis"/>
</dbReference>
<comment type="similarity">
    <text evidence="2">Belongs to the methyl-accepting chemotaxis (MCP) protein family.</text>
</comment>
<dbReference type="SUPFAM" id="SSF55785">
    <property type="entry name" value="PYP-like sensor domain (PAS domain)"/>
    <property type="match status" value="1"/>
</dbReference>
<dbReference type="GO" id="GO:0016020">
    <property type="term" value="C:membrane"/>
    <property type="evidence" value="ECO:0007669"/>
    <property type="project" value="InterPro"/>
</dbReference>
<dbReference type="PROSITE" id="PS50885">
    <property type="entry name" value="HAMP"/>
    <property type="match status" value="1"/>
</dbReference>
<dbReference type="PANTHER" id="PTHR43531">
    <property type="entry name" value="PROTEIN ICFG"/>
    <property type="match status" value="1"/>
</dbReference>
<dbReference type="PRINTS" id="PR00260">
    <property type="entry name" value="CHEMTRNSDUCR"/>
</dbReference>
<dbReference type="PROSITE" id="PS50112">
    <property type="entry name" value="PAS"/>
    <property type="match status" value="1"/>
</dbReference>
<dbReference type="AlphaFoldDB" id="A0A3B0TD13"/>
<dbReference type="InterPro" id="IPR013655">
    <property type="entry name" value="PAS_fold_3"/>
</dbReference>
<dbReference type="EMBL" id="UOEO01000002">
    <property type="protein sequence ID" value="VAW14023.1"/>
    <property type="molecule type" value="Genomic_DNA"/>
</dbReference>
<accession>A0A3B0TD13</accession>
<dbReference type="SUPFAM" id="SSF58104">
    <property type="entry name" value="Methyl-accepting chemotaxis protein (MCP) signaling domain"/>
    <property type="match status" value="1"/>
</dbReference>
<dbReference type="FunFam" id="1.10.287.950:FF:000001">
    <property type="entry name" value="Methyl-accepting chemotaxis sensory transducer"/>
    <property type="match status" value="1"/>
</dbReference>
<dbReference type="SMART" id="SM00283">
    <property type="entry name" value="MA"/>
    <property type="match status" value="1"/>
</dbReference>
<protein>
    <submittedName>
        <fullName evidence="8">Methyl-accepting chemotaxis sensor/transducer protein</fullName>
    </submittedName>
</protein>
<dbReference type="InterPro" id="IPR004090">
    <property type="entry name" value="Chemotax_Me-accpt_rcpt"/>
</dbReference>
<dbReference type="NCBIfam" id="TIGR00229">
    <property type="entry name" value="sensory_box"/>
    <property type="match status" value="1"/>
</dbReference>
<sequence>AADHGGQIAAIGKAQAVIEFTVDGEIVDANENFLSATGYNLEEIKGRHHSIFVDPEYVKSADYRAFWQKLGRGEYDEGEYERFGRNNKRVWLQASYNPILGPDGKLTKVVKYATDVTPRKEAMAVLDRGLKQLAEGDLNSRIETPLSGEFEEVRAAFNGTVDRLTEIVSQLRDTSGGLKMATGEILVGANDLSERTTKQAATIEETSAAMEQLATTVAENAKTAESASSKSNAVSQVAEEGGEVMVEANKAMERITQSSAKISNIIGMIDDIAFQTNLLALNASVEAARAGEAGKGFAVVAVEVRRLAQSAAEASSEVKKLIEQSAGEVSSGSKLVADAAEKLETILEGVRESGTLLDGIARDSKEQASSIDEVNVAVRQMDEMTQHNAALVEETNAAIEQTEVQARELDTIVEVFKVGDEQGATPQAATGRQAAPVQKKPAAPRTAKKAYLSEGNAAIDSDWNEF</sequence>
<reference evidence="8" key="1">
    <citation type="submission" date="2018-06" db="EMBL/GenBank/DDBJ databases">
        <authorList>
            <person name="Zhirakovskaya E."/>
        </authorList>
    </citation>
    <scope>NUCLEOTIDE SEQUENCE</scope>
</reference>
<feature type="domain" description="Methyl-accepting transducer" evidence="4">
    <location>
        <begin position="174"/>
        <end position="403"/>
    </location>
</feature>
<feature type="domain" description="PAC" evidence="6">
    <location>
        <begin position="76"/>
        <end position="128"/>
    </location>
</feature>
<keyword evidence="1" id="KW-0145">Chemotaxis</keyword>
<dbReference type="Pfam" id="PF00015">
    <property type="entry name" value="MCPsignal"/>
    <property type="match status" value="1"/>
</dbReference>
<dbReference type="CDD" id="cd11386">
    <property type="entry name" value="MCP_signal"/>
    <property type="match status" value="1"/>
</dbReference>
<gene>
    <name evidence="8" type="ORF">MNBD_ALPHA12-326</name>
</gene>
<name>A0A3B0TD13_9ZZZZ</name>
<dbReference type="Gene3D" id="1.10.287.950">
    <property type="entry name" value="Methyl-accepting chemotaxis protein"/>
    <property type="match status" value="1"/>
</dbReference>
<dbReference type="GO" id="GO:0006935">
    <property type="term" value="P:chemotaxis"/>
    <property type="evidence" value="ECO:0007669"/>
    <property type="project" value="UniProtKB-KW"/>
</dbReference>
<evidence type="ECO:0000256" key="3">
    <source>
        <dbReference type="SAM" id="MobiDB-lite"/>
    </source>
</evidence>
<dbReference type="GO" id="GO:0007165">
    <property type="term" value="P:signal transduction"/>
    <property type="evidence" value="ECO:0007669"/>
    <property type="project" value="InterPro"/>
</dbReference>
<dbReference type="InterPro" id="IPR003660">
    <property type="entry name" value="HAMP_dom"/>
</dbReference>
<dbReference type="PROSITE" id="PS50111">
    <property type="entry name" value="CHEMOTAXIS_TRANSDUC_2"/>
    <property type="match status" value="1"/>
</dbReference>
<evidence type="ECO:0000256" key="1">
    <source>
        <dbReference type="ARBA" id="ARBA00022500"/>
    </source>
</evidence>
<evidence type="ECO:0000313" key="8">
    <source>
        <dbReference type="EMBL" id="VAW14023.1"/>
    </source>
</evidence>
<evidence type="ECO:0000256" key="2">
    <source>
        <dbReference type="ARBA" id="ARBA00029447"/>
    </source>
</evidence>
<dbReference type="InterPro" id="IPR000700">
    <property type="entry name" value="PAS-assoc_C"/>
</dbReference>
<feature type="non-terminal residue" evidence="8">
    <location>
        <position position="1"/>
    </location>
</feature>
<feature type="compositionally biased region" description="Low complexity" evidence="3">
    <location>
        <begin position="433"/>
        <end position="445"/>
    </location>
</feature>
<dbReference type="CDD" id="cd06225">
    <property type="entry name" value="HAMP"/>
    <property type="match status" value="1"/>
</dbReference>
<evidence type="ECO:0000259" key="5">
    <source>
        <dbReference type="PROSITE" id="PS50112"/>
    </source>
</evidence>
<dbReference type="SMART" id="SM00304">
    <property type="entry name" value="HAMP"/>
    <property type="match status" value="1"/>
</dbReference>
<evidence type="ECO:0000259" key="4">
    <source>
        <dbReference type="PROSITE" id="PS50111"/>
    </source>
</evidence>
<dbReference type="Gene3D" id="3.30.450.20">
    <property type="entry name" value="PAS domain"/>
    <property type="match status" value="1"/>
</dbReference>
<dbReference type="InterPro" id="IPR000014">
    <property type="entry name" value="PAS"/>
</dbReference>
<dbReference type="InterPro" id="IPR035965">
    <property type="entry name" value="PAS-like_dom_sf"/>
</dbReference>
<evidence type="ECO:0000259" key="6">
    <source>
        <dbReference type="PROSITE" id="PS50113"/>
    </source>
</evidence>
<evidence type="ECO:0000259" key="7">
    <source>
        <dbReference type="PROSITE" id="PS50885"/>
    </source>
</evidence>
<dbReference type="PROSITE" id="PS50113">
    <property type="entry name" value="PAC"/>
    <property type="match status" value="1"/>
</dbReference>
<dbReference type="PANTHER" id="PTHR43531:SF11">
    <property type="entry name" value="METHYL-ACCEPTING CHEMOTAXIS PROTEIN 3"/>
    <property type="match status" value="1"/>
</dbReference>
<dbReference type="InterPro" id="IPR004089">
    <property type="entry name" value="MCPsignal_dom"/>
</dbReference>
<feature type="region of interest" description="Disordered" evidence="3">
    <location>
        <begin position="424"/>
        <end position="454"/>
    </location>
</feature>
<proteinExistence type="inferred from homology"/>
<dbReference type="GO" id="GO:0004888">
    <property type="term" value="F:transmembrane signaling receptor activity"/>
    <property type="evidence" value="ECO:0007669"/>
    <property type="project" value="InterPro"/>
</dbReference>
<dbReference type="Pfam" id="PF08447">
    <property type="entry name" value="PAS_3"/>
    <property type="match status" value="1"/>
</dbReference>
<feature type="domain" description="HAMP" evidence="7">
    <location>
        <begin position="126"/>
        <end position="169"/>
    </location>
</feature>
<feature type="domain" description="PAS" evidence="5">
    <location>
        <begin position="17"/>
        <end position="56"/>
    </location>
</feature>
<organism evidence="8">
    <name type="scientific">hydrothermal vent metagenome</name>
    <dbReference type="NCBI Taxonomy" id="652676"/>
    <lineage>
        <taxon>unclassified sequences</taxon>
        <taxon>metagenomes</taxon>
        <taxon>ecological metagenomes</taxon>
    </lineage>
</organism>